<dbReference type="PANTHER" id="PTHR13608:SF3">
    <property type="entry name" value="ARMADILLO-LIKE HELICAL DOMAIN-CONTAINING PROTEIN 3"/>
    <property type="match status" value="1"/>
</dbReference>
<evidence type="ECO:0000313" key="1">
    <source>
        <dbReference type="EMBL" id="KPM04920.1"/>
    </source>
</evidence>
<comment type="caution">
    <text evidence="1">The sequence shown here is derived from an EMBL/GenBank/DDBJ whole genome shotgun (WGS) entry which is preliminary data.</text>
</comment>
<dbReference type="OrthoDB" id="2012278at2759"/>
<dbReference type="AlphaFoldDB" id="A0A132A3H0"/>
<evidence type="ECO:0000313" key="2">
    <source>
        <dbReference type="Proteomes" id="UP000616769"/>
    </source>
</evidence>
<dbReference type="EMBL" id="JXLN01010013">
    <property type="protein sequence ID" value="KPM04920.1"/>
    <property type="molecule type" value="Genomic_DNA"/>
</dbReference>
<proteinExistence type="predicted"/>
<reference evidence="1 2" key="1">
    <citation type="journal article" date="2015" name="Parasit. Vectors">
        <title>Draft genome of the scabies mite.</title>
        <authorList>
            <person name="Rider S.D.Jr."/>
            <person name="Morgan M.S."/>
            <person name="Arlian L.G."/>
        </authorList>
    </citation>
    <scope>NUCLEOTIDE SEQUENCE [LARGE SCALE GENOMIC DNA]</scope>
    <source>
        <strain evidence="1">Arlian Lab</strain>
    </source>
</reference>
<dbReference type="InterPro" id="IPR039868">
    <property type="entry name" value="ARMD3-like"/>
</dbReference>
<dbReference type="VEuPathDB" id="VectorBase:SSCA010293"/>
<name>A0A132A3H0_SARSC</name>
<sequence>MIELIEFNAKFDELITDSKTGLLSSISSMVGNIFSNDDVNIPNAIWKKISFHRVNLVLLAFYEAVSLNRNFVSLLTTTSSKLLENNYDNDGMQENTLHQHPPANLIVALLEFFSNVMLGIKENVAQETIRICFLILTSITEDACANSIIHDRSIAFVVHLKRLPMRHRKLSIEKTKGLSPICSSVLDLMIEFIFANLNRHTKDESLLNVPRSVSNTIGKNCGLH</sequence>
<organism evidence="1 2">
    <name type="scientific">Sarcoptes scabiei</name>
    <name type="common">Itch mite</name>
    <name type="synonym">Acarus scabiei</name>
    <dbReference type="NCBI Taxonomy" id="52283"/>
    <lineage>
        <taxon>Eukaryota</taxon>
        <taxon>Metazoa</taxon>
        <taxon>Ecdysozoa</taxon>
        <taxon>Arthropoda</taxon>
        <taxon>Chelicerata</taxon>
        <taxon>Arachnida</taxon>
        <taxon>Acari</taxon>
        <taxon>Acariformes</taxon>
        <taxon>Sarcoptiformes</taxon>
        <taxon>Astigmata</taxon>
        <taxon>Psoroptidia</taxon>
        <taxon>Sarcoptoidea</taxon>
        <taxon>Sarcoptidae</taxon>
        <taxon>Sarcoptinae</taxon>
        <taxon>Sarcoptes</taxon>
    </lineage>
</organism>
<accession>A0A132A3H0</accession>
<dbReference type="PANTHER" id="PTHR13608">
    <property type="entry name" value="ARMADILLO-LIKE HELICAL DOMAIN-CONTAINING PROTEIN 3"/>
    <property type="match status" value="1"/>
</dbReference>
<protein>
    <submittedName>
        <fullName evidence="1">Uncharacterized protein</fullName>
    </submittedName>
</protein>
<gene>
    <name evidence="1" type="ORF">QR98_0033750</name>
</gene>
<dbReference type="Proteomes" id="UP000616769">
    <property type="component" value="Unassembled WGS sequence"/>
</dbReference>
<dbReference type="GO" id="GO:0005829">
    <property type="term" value="C:cytosol"/>
    <property type="evidence" value="ECO:0007669"/>
    <property type="project" value="TreeGrafter"/>
</dbReference>